<gene>
    <name evidence="2" type="ORF">B0H64DRAFT_408364</name>
</gene>
<evidence type="ECO:0000256" key="1">
    <source>
        <dbReference type="SAM" id="Coils"/>
    </source>
</evidence>
<feature type="coiled-coil region" evidence="1">
    <location>
        <begin position="228"/>
        <end position="275"/>
    </location>
</feature>
<evidence type="ECO:0000313" key="3">
    <source>
        <dbReference type="Proteomes" id="UP001278766"/>
    </source>
</evidence>
<dbReference type="GeneID" id="87841591"/>
<keyword evidence="1" id="KW-0175">Coiled coil</keyword>
<keyword evidence="3" id="KW-1185">Reference proteome</keyword>
<name>A0AAE0H8Y7_9PEZI</name>
<dbReference type="EMBL" id="JAUEPN010000008">
    <property type="protein sequence ID" value="KAK3291900.1"/>
    <property type="molecule type" value="Genomic_DNA"/>
</dbReference>
<dbReference type="RefSeq" id="XP_062655414.1">
    <property type="nucleotide sequence ID" value="XM_062804643.1"/>
</dbReference>
<protein>
    <submittedName>
        <fullName evidence="2">Uncharacterized protein</fullName>
    </submittedName>
</protein>
<comment type="caution">
    <text evidence="2">The sequence shown here is derived from an EMBL/GenBank/DDBJ whole genome shotgun (WGS) entry which is preliminary data.</text>
</comment>
<dbReference type="Proteomes" id="UP001278766">
    <property type="component" value="Unassembled WGS sequence"/>
</dbReference>
<organism evidence="2 3">
    <name type="scientific">Chaetomium fimeti</name>
    <dbReference type="NCBI Taxonomy" id="1854472"/>
    <lineage>
        <taxon>Eukaryota</taxon>
        <taxon>Fungi</taxon>
        <taxon>Dikarya</taxon>
        <taxon>Ascomycota</taxon>
        <taxon>Pezizomycotina</taxon>
        <taxon>Sordariomycetes</taxon>
        <taxon>Sordariomycetidae</taxon>
        <taxon>Sordariales</taxon>
        <taxon>Chaetomiaceae</taxon>
        <taxon>Chaetomium</taxon>
    </lineage>
</organism>
<sequence>MDYAQTMDAAQPGSSPGVGTILIIERFSGGQTQFFKEVTQEVKTGSNERTITYPDGKSIVLRGLQQFGPATSLGSAQPPSGVTTSIVEGHSQTLRVIKSAIDQVRRDGSSIRGIIYLHRCDHTSWNKTDNFKSDMIRLILGNGKTDQQVKMRWYPNTTHPALDDDRQSTLEEWKRIVADYNGGALDTPISKESLRLLLEQGDSITLALTEELAKEKELRKTEAGRRVLRELDTSIQELERLIKESKKMYPLVEMLKGYKKRLKKAKSDFKKVKAR</sequence>
<dbReference type="AlphaFoldDB" id="A0AAE0H8Y7"/>
<accession>A0AAE0H8Y7</accession>
<reference evidence="2" key="1">
    <citation type="journal article" date="2023" name="Mol. Phylogenet. Evol.">
        <title>Genome-scale phylogeny and comparative genomics of the fungal order Sordariales.</title>
        <authorList>
            <person name="Hensen N."/>
            <person name="Bonometti L."/>
            <person name="Westerberg I."/>
            <person name="Brannstrom I.O."/>
            <person name="Guillou S."/>
            <person name="Cros-Aarteil S."/>
            <person name="Calhoun S."/>
            <person name="Haridas S."/>
            <person name="Kuo A."/>
            <person name="Mondo S."/>
            <person name="Pangilinan J."/>
            <person name="Riley R."/>
            <person name="LaButti K."/>
            <person name="Andreopoulos B."/>
            <person name="Lipzen A."/>
            <person name="Chen C."/>
            <person name="Yan M."/>
            <person name="Daum C."/>
            <person name="Ng V."/>
            <person name="Clum A."/>
            <person name="Steindorff A."/>
            <person name="Ohm R.A."/>
            <person name="Martin F."/>
            <person name="Silar P."/>
            <person name="Natvig D.O."/>
            <person name="Lalanne C."/>
            <person name="Gautier V."/>
            <person name="Ament-Velasquez S.L."/>
            <person name="Kruys A."/>
            <person name="Hutchinson M.I."/>
            <person name="Powell A.J."/>
            <person name="Barry K."/>
            <person name="Miller A.N."/>
            <person name="Grigoriev I.V."/>
            <person name="Debuchy R."/>
            <person name="Gladieux P."/>
            <person name="Hiltunen Thoren M."/>
            <person name="Johannesson H."/>
        </authorList>
    </citation>
    <scope>NUCLEOTIDE SEQUENCE</scope>
    <source>
        <strain evidence="2">CBS 168.71</strain>
    </source>
</reference>
<proteinExistence type="predicted"/>
<evidence type="ECO:0000313" key="2">
    <source>
        <dbReference type="EMBL" id="KAK3291900.1"/>
    </source>
</evidence>
<reference evidence="2" key="2">
    <citation type="submission" date="2023-06" db="EMBL/GenBank/DDBJ databases">
        <authorList>
            <consortium name="Lawrence Berkeley National Laboratory"/>
            <person name="Haridas S."/>
            <person name="Hensen N."/>
            <person name="Bonometti L."/>
            <person name="Westerberg I."/>
            <person name="Brannstrom I.O."/>
            <person name="Guillou S."/>
            <person name="Cros-Aarteil S."/>
            <person name="Calhoun S."/>
            <person name="Kuo A."/>
            <person name="Mondo S."/>
            <person name="Pangilinan J."/>
            <person name="Riley R."/>
            <person name="Labutti K."/>
            <person name="Andreopoulos B."/>
            <person name="Lipzen A."/>
            <person name="Chen C."/>
            <person name="Yanf M."/>
            <person name="Daum C."/>
            <person name="Ng V."/>
            <person name="Clum A."/>
            <person name="Steindorff A."/>
            <person name="Ohm R."/>
            <person name="Martin F."/>
            <person name="Silar P."/>
            <person name="Natvig D."/>
            <person name="Lalanne C."/>
            <person name="Gautier V."/>
            <person name="Ament-Velasquez S.L."/>
            <person name="Kruys A."/>
            <person name="Hutchinson M.I."/>
            <person name="Powell A.J."/>
            <person name="Barry K."/>
            <person name="Miller A.N."/>
            <person name="Grigoriev I.V."/>
            <person name="Debuchy R."/>
            <person name="Gladieux P."/>
            <person name="Thoren M.H."/>
            <person name="Johannesson H."/>
        </authorList>
    </citation>
    <scope>NUCLEOTIDE SEQUENCE</scope>
    <source>
        <strain evidence="2">CBS 168.71</strain>
    </source>
</reference>